<dbReference type="Gene3D" id="2.60.120.1440">
    <property type="match status" value="1"/>
</dbReference>
<name>A0A0J6G9D7_PSEDM</name>
<dbReference type="PATRIC" id="fig|882211.3.peg.1004"/>
<evidence type="ECO:0000313" key="3">
    <source>
        <dbReference type="EMBL" id="SEE75496.1"/>
    </source>
</evidence>
<comment type="caution">
    <text evidence="3">The sequence shown here is derived from an EMBL/GenBank/DDBJ whole genome shotgun (WGS) entry which is preliminary data.</text>
</comment>
<dbReference type="PIRSF" id="PIRSF018266">
    <property type="entry name" value="FecR"/>
    <property type="match status" value="1"/>
</dbReference>
<evidence type="ECO:0000313" key="4">
    <source>
        <dbReference type="Proteomes" id="UP000183613"/>
    </source>
</evidence>
<dbReference type="Proteomes" id="UP000183613">
    <property type="component" value="Unassembled WGS sequence"/>
</dbReference>
<evidence type="ECO:0000259" key="2">
    <source>
        <dbReference type="Pfam" id="PF16220"/>
    </source>
</evidence>
<sequence>MSEQPQTIDEQAAEWILRLHEEGFTEGLRLEFECWKRQSPQHAASALRMQDVISRLQSLREHSAPAKAALNAAFRGRKAAPPRKHHVRALLIVGCLTLPLTLLLQSHYPELWLADISTGPTDWKTRRLADNSSITLSGTSAVNVHFDSKERRIELLQGEVLVDVAHDSTRPFFVQTAQGSMRALGTRFVVKRQGDTTVLSMLQSRVAAQSMNEQQTVEVGAGSQALIRRDAVELSGTVSPASIDEAWRRHQLVVENQPLPQVLDEISRHRRGHLQFDRTALASLRVSAVLPLDDTDRALQLIAETLTLQIKTYTPWLIVISPLQQSKK</sequence>
<reference evidence="3" key="1">
    <citation type="submission" date="2016-10" db="EMBL/GenBank/DDBJ databases">
        <authorList>
            <person name="Varghese N."/>
            <person name="Submissions S."/>
        </authorList>
    </citation>
    <scope>NUCLEOTIDE SEQUENCE [LARGE SCALE GENOMIC DNA]</scope>
    <source>
        <strain evidence="3">LMG 25555</strain>
    </source>
</reference>
<dbReference type="GO" id="GO:0016989">
    <property type="term" value="F:sigma factor antagonist activity"/>
    <property type="evidence" value="ECO:0007669"/>
    <property type="project" value="TreeGrafter"/>
</dbReference>
<feature type="domain" description="FecR protein" evidence="1">
    <location>
        <begin position="115"/>
        <end position="206"/>
    </location>
</feature>
<dbReference type="AlphaFoldDB" id="A0A0J6G9D7"/>
<accession>A0A0J6G9D7</accession>
<feature type="domain" description="FecR N-terminal" evidence="2">
    <location>
        <begin position="10"/>
        <end position="51"/>
    </location>
</feature>
<keyword evidence="4" id="KW-1185">Reference proteome</keyword>
<gene>
    <name evidence="3" type="ORF">SAMN04489800_2048</name>
</gene>
<dbReference type="InterPro" id="IPR006860">
    <property type="entry name" value="FecR"/>
</dbReference>
<dbReference type="RefSeq" id="WP_048358852.1">
    <property type="nucleotide sequence ID" value="NZ_FNUD01000002.1"/>
</dbReference>
<dbReference type="EMBL" id="FNUD01000002">
    <property type="protein sequence ID" value="SEE75496.1"/>
    <property type="molecule type" value="Genomic_DNA"/>
</dbReference>
<dbReference type="InterPro" id="IPR032623">
    <property type="entry name" value="FecR_N"/>
</dbReference>
<dbReference type="Pfam" id="PF04773">
    <property type="entry name" value="FecR"/>
    <property type="match status" value="1"/>
</dbReference>
<evidence type="ECO:0000259" key="1">
    <source>
        <dbReference type="Pfam" id="PF04773"/>
    </source>
</evidence>
<protein>
    <submittedName>
        <fullName evidence="3">FecR family protein</fullName>
    </submittedName>
</protein>
<organism evidence="3 4">
    <name type="scientific">Pseudomonas deceptionensis</name>
    <dbReference type="NCBI Taxonomy" id="882211"/>
    <lineage>
        <taxon>Bacteria</taxon>
        <taxon>Pseudomonadati</taxon>
        <taxon>Pseudomonadota</taxon>
        <taxon>Gammaproteobacteria</taxon>
        <taxon>Pseudomonadales</taxon>
        <taxon>Pseudomonadaceae</taxon>
        <taxon>Pseudomonas</taxon>
    </lineage>
</organism>
<dbReference type="PANTHER" id="PTHR30273">
    <property type="entry name" value="PERIPLASMIC SIGNAL SENSOR AND SIGMA FACTOR ACTIVATOR FECR-RELATED"/>
    <property type="match status" value="1"/>
</dbReference>
<proteinExistence type="predicted"/>
<dbReference type="Pfam" id="PF16220">
    <property type="entry name" value="DUF4880"/>
    <property type="match status" value="1"/>
</dbReference>
<dbReference type="OrthoDB" id="1099576at2"/>
<dbReference type="InterPro" id="IPR012373">
    <property type="entry name" value="Ferrdict_sens_TM"/>
</dbReference>
<dbReference type="PANTHER" id="PTHR30273:SF2">
    <property type="entry name" value="PROTEIN FECR"/>
    <property type="match status" value="1"/>
</dbReference>